<dbReference type="PROSITE" id="PS00287">
    <property type="entry name" value="CYSTATIN"/>
    <property type="match status" value="1"/>
</dbReference>
<dbReference type="PANTHER" id="PTHR11414:SF21">
    <property type="entry name" value="CYSTATIN 14A, TANDEM DUPLICATE 1-RELATED"/>
    <property type="match status" value="1"/>
</dbReference>
<keyword evidence="4" id="KW-0646">Protease inhibitor</keyword>
<feature type="domain" description="Cystatin" evidence="6">
    <location>
        <begin position="2"/>
        <end position="99"/>
    </location>
</feature>
<dbReference type="InterPro" id="IPR018073">
    <property type="entry name" value="Prot_inh_cystat_CS"/>
</dbReference>
<dbReference type="Pfam" id="PF00031">
    <property type="entry name" value="Cystatin"/>
    <property type="match status" value="1"/>
</dbReference>
<dbReference type="CDD" id="cd00042">
    <property type="entry name" value="CY"/>
    <property type="match status" value="1"/>
</dbReference>
<dbReference type="AlphaFoldDB" id="A0A8T2K5Z6"/>
<evidence type="ECO:0000259" key="6">
    <source>
        <dbReference type="SMART" id="SM00043"/>
    </source>
</evidence>
<comment type="caution">
    <text evidence="7">The sequence shown here is derived from an EMBL/GenBank/DDBJ whole genome shotgun (WGS) entry which is preliminary data.</text>
</comment>
<evidence type="ECO:0000313" key="7">
    <source>
        <dbReference type="EMBL" id="KAG8450061.1"/>
    </source>
</evidence>
<dbReference type="OrthoDB" id="2429551at2759"/>
<comment type="similarity">
    <text evidence="2">Belongs to the cystatin family.</text>
</comment>
<evidence type="ECO:0000256" key="5">
    <source>
        <dbReference type="ARBA" id="ARBA00022704"/>
    </source>
</evidence>
<proteinExistence type="inferred from homology"/>
<evidence type="ECO:0000313" key="8">
    <source>
        <dbReference type="Proteomes" id="UP000812440"/>
    </source>
</evidence>
<gene>
    <name evidence="7" type="ORF">GDO86_002615</name>
</gene>
<dbReference type="Proteomes" id="UP000812440">
    <property type="component" value="Chromosome 2"/>
</dbReference>
<dbReference type="GO" id="GO:0004869">
    <property type="term" value="F:cysteine-type endopeptidase inhibitor activity"/>
    <property type="evidence" value="ECO:0007669"/>
    <property type="project" value="UniProtKB-KW"/>
</dbReference>
<dbReference type="GO" id="GO:0005829">
    <property type="term" value="C:cytosol"/>
    <property type="evidence" value="ECO:0007669"/>
    <property type="project" value="TreeGrafter"/>
</dbReference>
<dbReference type="PANTHER" id="PTHR11414">
    <property type="entry name" value="CYSTATIN FAMILY MEMBER"/>
    <property type="match status" value="1"/>
</dbReference>
<name>A0A8T2K5Z6_9PIPI</name>
<evidence type="ECO:0000256" key="3">
    <source>
        <dbReference type="ARBA" id="ARBA00022490"/>
    </source>
</evidence>
<organism evidence="7 8">
    <name type="scientific">Hymenochirus boettgeri</name>
    <name type="common">Congo dwarf clawed frog</name>
    <dbReference type="NCBI Taxonomy" id="247094"/>
    <lineage>
        <taxon>Eukaryota</taxon>
        <taxon>Metazoa</taxon>
        <taxon>Chordata</taxon>
        <taxon>Craniata</taxon>
        <taxon>Vertebrata</taxon>
        <taxon>Euteleostomi</taxon>
        <taxon>Amphibia</taxon>
        <taxon>Batrachia</taxon>
        <taxon>Anura</taxon>
        <taxon>Pipoidea</taxon>
        <taxon>Pipidae</taxon>
        <taxon>Pipinae</taxon>
        <taxon>Hymenochirus</taxon>
    </lineage>
</organism>
<dbReference type="InterPro" id="IPR000010">
    <property type="entry name" value="Cystatin_dom"/>
</dbReference>
<sequence>MMTCGGLGGSQTADSEVQGICDQMKGEFLKQSGVNASVFKAIEYKTQVVAGTNYFIKVHLGGDKYAHIRVYQSLPHAGSKLRLDRFQVDKTKDDKVDHF</sequence>
<dbReference type="SMART" id="SM00043">
    <property type="entry name" value="CY"/>
    <property type="match status" value="1"/>
</dbReference>
<keyword evidence="3" id="KW-0963">Cytoplasm</keyword>
<comment type="subcellular location">
    <subcellularLocation>
        <location evidence="1">Cytoplasm</location>
    </subcellularLocation>
</comment>
<reference evidence="7" key="1">
    <citation type="thesis" date="2020" institute="ProQuest LLC" country="789 East Eisenhower Parkway, Ann Arbor, MI, USA">
        <title>Comparative Genomics and Chromosome Evolution.</title>
        <authorList>
            <person name="Mudd A.B."/>
        </authorList>
    </citation>
    <scope>NUCLEOTIDE SEQUENCE</scope>
    <source>
        <strain evidence="7">Female2</strain>
        <tissue evidence="7">Blood</tissue>
    </source>
</reference>
<dbReference type="EMBL" id="JAACNH010000002">
    <property type="protein sequence ID" value="KAG8450061.1"/>
    <property type="molecule type" value="Genomic_DNA"/>
</dbReference>
<evidence type="ECO:0000256" key="1">
    <source>
        <dbReference type="ARBA" id="ARBA00004496"/>
    </source>
</evidence>
<dbReference type="Gene3D" id="3.10.450.10">
    <property type="match status" value="1"/>
</dbReference>
<keyword evidence="8" id="KW-1185">Reference proteome</keyword>
<dbReference type="SUPFAM" id="SSF54403">
    <property type="entry name" value="Cystatin/monellin"/>
    <property type="match status" value="1"/>
</dbReference>
<evidence type="ECO:0000256" key="4">
    <source>
        <dbReference type="ARBA" id="ARBA00022690"/>
    </source>
</evidence>
<accession>A0A8T2K5Z6</accession>
<dbReference type="PRINTS" id="PR00295">
    <property type="entry name" value="STEFINA"/>
</dbReference>
<protein>
    <recommendedName>
        <fullName evidence="6">Cystatin domain-containing protein</fullName>
    </recommendedName>
</protein>
<keyword evidence="5" id="KW-0789">Thiol protease inhibitor</keyword>
<dbReference type="InterPro" id="IPR046350">
    <property type="entry name" value="Cystatin_sf"/>
</dbReference>
<dbReference type="FunFam" id="3.10.450.10:FF:000001">
    <property type="entry name" value="Cystatin-A"/>
    <property type="match status" value="1"/>
</dbReference>
<evidence type="ECO:0000256" key="2">
    <source>
        <dbReference type="ARBA" id="ARBA00009403"/>
    </source>
</evidence>
<dbReference type="InterPro" id="IPR001713">
    <property type="entry name" value="Prot_inh_stefin"/>
</dbReference>